<dbReference type="InterPro" id="IPR014436">
    <property type="entry name" value="Extradiol_dOase_DODA"/>
</dbReference>
<proteinExistence type="inferred from homology"/>
<accession>A0ABS7U2F3</accession>
<evidence type="ECO:0000256" key="2">
    <source>
        <dbReference type="ARBA" id="ARBA00007581"/>
    </source>
</evidence>
<comment type="caution">
    <text evidence="7">The sequence shown here is derived from an EMBL/GenBank/DDBJ whole genome shotgun (WGS) entry which is preliminary data.</text>
</comment>
<dbReference type="Pfam" id="PF02900">
    <property type="entry name" value="LigB"/>
    <property type="match status" value="1"/>
</dbReference>
<evidence type="ECO:0000256" key="4">
    <source>
        <dbReference type="ARBA" id="ARBA00022833"/>
    </source>
</evidence>
<dbReference type="PIRSF" id="PIRSF006157">
    <property type="entry name" value="Doxgns_DODA"/>
    <property type="match status" value="1"/>
</dbReference>
<reference evidence="7" key="1">
    <citation type="submission" date="2021-08" db="EMBL/GenBank/DDBJ databases">
        <authorList>
            <person name="Stevens D.C."/>
        </authorList>
    </citation>
    <scope>NUCLEOTIDE SEQUENCE</scope>
    <source>
        <strain evidence="7">DSM 53165</strain>
    </source>
</reference>
<feature type="domain" description="Extradiol ring-cleavage dioxygenase class III enzyme subunit B" evidence="6">
    <location>
        <begin position="36"/>
        <end position="237"/>
    </location>
</feature>
<dbReference type="GO" id="GO:0050297">
    <property type="term" value="F:stizolobate synthase activity"/>
    <property type="evidence" value="ECO:0007669"/>
    <property type="project" value="UniProtKB-EC"/>
</dbReference>
<protein>
    <submittedName>
        <fullName evidence="7">4,5-DOPA dioxygenase extradiol</fullName>
        <ecNumber evidence="7">1.13.11.29</ecNumber>
    </submittedName>
</protein>
<dbReference type="PANTHER" id="PTHR30096:SF0">
    <property type="entry name" value="4,5-DOPA DIOXYGENASE EXTRADIOL-LIKE PROTEIN"/>
    <property type="match status" value="1"/>
</dbReference>
<keyword evidence="5 7" id="KW-0560">Oxidoreductase</keyword>
<evidence type="ECO:0000313" key="8">
    <source>
        <dbReference type="Proteomes" id="UP001139031"/>
    </source>
</evidence>
<evidence type="ECO:0000313" key="7">
    <source>
        <dbReference type="EMBL" id="MBZ5714633.1"/>
    </source>
</evidence>
<dbReference type="SUPFAM" id="SSF53213">
    <property type="entry name" value="LigB-like"/>
    <property type="match status" value="1"/>
</dbReference>
<dbReference type="Gene3D" id="3.40.830.10">
    <property type="entry name" value="LigB-like"/>
    <property type="match status" value="1"/>
</dbReference>
<evidence type="ECO:0000256" key="3">
    <source>
        <dbReference type="ARBA" id="ARBA00022723"/>
    </source>
</evidence>
<dbReference type="PANTHER" id="PTHR30096">
    <property type="entry name" value="4,5-DOPA DIOXYGENASE EXTRADIOL-LIKE PROTEIN"/>
    <property type="match status" value="1"/>
</dbReference>
<keyword evidence="7" id="KW-0223">Dioxygenase</keyword>
<dbReference type="Proteomes" id="UP001139031">
    <property type="component" value="Unassembled WGS sequence"/>
</dbReference>
<dbReference type="EC" id="1.13.11.29" evidence="7"/>
<comment type="similarity">
    <text evidence="2">Belongs to the DODA-type extradiol aromatic ring-opening dioxygenase family.</text>
</comment>
<dbReference type="NCBIfam" id="NF007914">
    <property type="entry name" value="PRK10628.1"/>
    <property type="match status" value="1"/>
</dbReference>
<dbReference type="InterPro" id="IPR004183">
    <property type="entry name" value="Xdiol_dOase_suB"/>
</dbReference>
<keyword evidence="4" id="KW-0862">Zinc</keyword>
<evidence type="ECO:0000259" key="6">
    <source>
        <dbReference type="Pfam" id="PF02900"/>
    </source>
</evidence>
<dbReference type="CDD" id="cd07363">
    <property type="entry name" value="45_DOPA_Dioxygenase"/>
    <property type="match status" value="1"/>
</dbReference>
<sequence length="259" mass="28293">MPTMPVLFVGHGSPMNVILDNAWTRTFNDLGAALPTPRAILAVSAHWYTRGTFVTAGGDPPTIHDFGGFPRRLFEIQYPARGSDEVARRVCELLTAVDAAPRADWGLDHGTWTVLHHMRPAADVPVLQLSIDHQRPPAGHLEIGRALAPLREEGVLILASGNITHNLRAAMQHAQSGDTSLQEWALKFDADIAHAVERRDHDFLARAPETALGRQNHPSIDHYLPLLYTVGAAGEAESPRFFNPGFDLGSISMRGVLFG</sequence>
<dbReference type="RefSeq" id="WP_224196365.1">
    <property type="nucleotide sequence ID" value="NZ_JAIRAU010000048.1"/>
</dbReference>
<keyword evidence="3" id="KW-0479">Metal-binding</keyword>
<evidence type="ECO:0000256" key="1">
    <source>
        <dbReference type="ARBA" id="ARBA00001947"/>
    </source>
</evidence>
<gene>
    <name evidence="7" type="primary">ygiD</name>
    <name evidence="7" type="ORF">K7C98_35825</name>
</gene>
<keyword evidence="8" id="KW-1185">Reference proteome</keyword>
<comment type="cofactor">
    <cofactor evidence="1">
        <name>Zn(2+)</name>
        <dbReference type="ChEBI" id="CHEBI:29105"/>
    </cofactor>
</comment>
<name>A0ABS7U2F3_9BACT</name>
<organism evidence="7 8">
    <name type="scientific">Nannocystis pusilla</name>
    <dbReference type="NCBI Taxonomy" id="889268"/>
    <lineage>
        <taxon>Bacteria</taxon>
        <taxon>Pseudomonadati</taxon>
        <taxon>Myxococcota</taxon>
        <taxon>Polyangia</taxon>
        <taxon>Nannocystales</taxon>
        <taxon>Nannocystaceae</taxon>
        <taxon>Nannocystis</taxon>
    </lineage>
</organism>
<dbReference type="EMBL" id="JAIRAU010000048">
    <property type="protein sequence ID" value="MBZ5714633.1"/>
    <property type="molecule type" value="Genomic_DNA"/>
</dbReference>
<evidence type="ECO:0000256" key="5">
    <source>
        <dbReference type="ARBA" id="ARBA00023002"/>
    </source>
</evidence>